<keyword evidence="10" id="KW-1185">Reference proteome</keyword>
<feature type="region of interest" description="Disordered" evidence="5">
    <location>
        <begin position="21"/>
        <end position="40"/>
    </location>
</feature>
<keyword evidence="4 6" id="KW-0472">Membrane</keyword>
<comment type="subcellular location">
    <subcellularLocation>
        <location evidence="1">Membrane</location>
    </subcellularLocation>
</comment>
<evidence type="ECO:0000256" key="3">
    <source>
        <dbReference type="ARBA" id="ARBA00022989"/>
    </source>
</evidence>
<dbReference type="Gene3D" id="2.30.30.60">
    <property type="match status" value="1"/>
</dbReference>
<feature type="compositionally biased region" description="Polar residues" evidence="5">
    <location>
        <begin position="493"/>
        <end position="502"/>
    </location>
</feature>
<dbReference type="Pfam" id="PF00924">
    <property type="entry name" value="MS_channel_2nd"/>
    <property type="match status" value="1"/>
</dbReference>
<dbReference type="SUPFAM" id="SSF50182">
    <property type="entry name" value="Sm-like ribonucleoproteins"/>
    <property type="match status" value="1"/>
</dbReference>
<dbReference type="InterPro" id="IPR006685">
    <property type="entry name" value="MscS_channel_2nd"/>
</dbReference>
<feature type="transmembrane region" description="Helical" evidence="6">
    <location>
        <begin position="54"/>
        <end position="79"/>
    </location>
</feature>
<keyword evidence="3 6" id="KW-1133">Transmembrane helix</keyword>
<evidence type="ECO:0000313" key="9">
    <source>
        <dbReference type="EMBL" id="MCZ0858637.1"/>
    </source>
</evidence>
<dbReference type="EMBL" id="JAPTMY010000026">
    <property type="protein sequence ID" value="MCZ0858637.1"/>
    <property type="molecule type" value="Genomic_DNA"/>
</dbReference>
<dbReference type="InterPro" id="IPR010920">
    <property type="entry name" value="LSM_dom_sf"/>
</dbReference>
<comment type="caution">
    <text evidence="9">The sequence shown here is derived from an EMBL/GenBank/DDBJ whole genome shotgun (WGS) entry which is preliminary data.</text>
</comment>
<dbReference type="Gene3D" id="1.10.287.1260">
    <property type="match status" value="1"/>
</dbReference>
<evidence type="ECO:0000256" key="4">
    <source>
        <dbReference type="ARBA" id="ARBA00023136"/>
    </source>
</evidence>
<proteinExistence type="predicted"/>
<evidence type="ECO:0000256" key="7">
    <source>
        <dbReference type="SAM" id="SignalP"/>
    </source>
</evidence>
<dbReference type="RefSeq" id="WP_268917998.1">
    <property type="nucleotide sequence ID" value="NZ_CAJPNG010000071.1"/>
</dbReference>
<dbReference type="PANTHER" id="PTHR30566:SF25">
    <property type="entry name" value="INNER MEMBRANE PROTEIN"/>
    <property type="match status" value="1"/>
</dbReference>
<feature type="domain" description="Mechanosensitive ion channel MscS" evidence="8">
    <location>
        <begin position="227"/>
        <end position="293"/>
    </location>
</feature>
<reference evidence="9" key="1">
    <citation type="submission" date="2022-10" db="EMBL/GenBank/DDBJ databases">
        <title>Genome sequence of Actinomyces israelii ATCC 10048.</title>
        <authorList>
            <person name="Watt R.M."/>
            <person name="Tong W.M."/>
        </authorList>
    </citation>
    <scope>NUCLEOTIDE SEQUENCE</scope>
    <source>
        <strain evidence="9">ATCC 10048</strain>
    </source>
</reference>
<evidence type="ECO:0000313" key="10">
    <source>
        <dbReference type="Proteomes" id="UP001072034"/>
    </source>
</evidence>
<name>A0ABT4IA69_9ACTO</name>
<gene>
    <name evidence="9" type="ORF">OHJ16_11345</name>
</gene>
<keyword evidence="7" id="KW-0732">Signal</keyword>
<feature type="transmembrane region" description="Helical" evidence="6">
    <location>
        <begin position="100"/>
        <end position="120"/>
    </location>
</feature>
<feature type="signal peptide" evidence="7">
    <location>
        <begin position="1"/>
        <end position="20"/>
    </location>
</feature>
<keyword evidence="2 6" id="KW-0812">Transmembrane</keyword>
<feature type="chain" id="PRO_5045879131" evidence="7">
    <location>
        <begin position="21"/>
        <end position="510"/>
    </location>
</feature>
<dbReference type="PANTHER" id="PTHR30566">
    <property type="entry name" value="YNAI-RELATED MECHANOSENSITIVE ION CHANNEL"/>
    <property type="match status" value="1"/>
</dbReference>
<organism evidence="9 10">
    <name type="scientific">Actinomyces israelii</name>
    <dbReference type="NCBI Taxonomy" id="1659"/>
    <lineage>
        <taxon>Bacteria</taxon>
        <taxon>Bacillati</taxon>
        <taxon>Actinomycetota</taxon>
        <taxon>Actinomycetes</taxon>
        <taxon>Actinomycetales</taxon>
        <taxon>Actinomycetaceae</taxon>
        <taxon>Actinomyces</taxon>
    </lineage>
</organism>
<evidence type="ECO:0000259" key="8">
    <source>
        <dbReference type="Pfam" id="PF00924"/>
    </source>
</evidence>
<feature type="region of interest" description="Disordered" evidence="5">
    <location>
        <begin position="473"/>
        <end position="510"/>
    </location>
</feature>
<accession>A0ABT4IA69</accession>
<feature type="region of interest" description="Disordered" evidence="5">
    <location>
        <begin position="416"/>
        <end position="441"/>
    </location>
</feature>
<feature type="transmembrane region" description="Helical" evidence="6">
    <location>
        <begin position="132"/>
        <end position="152"/>
    </location>
</feature>
<feature type="transmembrane region" description="Helical" evidence="6">
    <location>
        <begin position="178"/>
        <end position="199"/>
    </location>
</feature>
<evidence type="ECO:0000256" key="2">
    <source>
        <dbReference type="ARBA" id="ARBA00022692"/>
    </source>
</evidence>
<dbReference type="Proteomes" id="UP001072034">
    <property type="component" value="Unassembled WGS sequence"/>
</dbReference>
<evidence type="ECO:0000256" key="6">
    <source>
        <dbReference type="SAM" id="Phobius"/>
    </source>
</evidence>
<evidence type="ECO:0000256" key="1">
    <source>
        <dbReference type="ARBA" id="ARBA00004370"/>
    </source>
</evidence>
<sequence length="510" mass="54808">MTALPLAVLASAALAPGVRAAADADPSTDPSPSAPSTTDVTQTVEAVATTTVNVFYIALRAGLGALAGIAIAFVGIVVLRTLGRRQTIYAEISRYTRNALYALGGLTGAYLGAQLAVFAVTTPDWVQYAMQTLRICIILAVAWVVVGLVKALEASIVSGVRSSGDPGRANRVTTQAQILRRVAEAIIIICGLVGAIMTFPEARFAMGSLFASAGLVSVIAGLAAQSTLGNVFAGLQLAVTDAIRVDDVVVVDEEQGYIEEITLTYVVVRVWDDRRLIYPSTYFTKTPFANWSRRGTQHTGTLTLDLDWRVPVASVRAELARLVASSPVWDGRTANLDVTDTAGGTVTLRVAVSGKNPSDVFTLQCYVREEIVAWLQKEAPYALPRTRVEVDQVAVTQDPQPEQVARLAEELVALQKDDGTAVGPGAETTAVRRPKEDDPIEDARVRAAAKGHSRLRRTRREKVRRRRILARDAEWRADGAPVPQPQHRADTAAGQSTSIISTDEQKKYLQ</sequence>
<dbReference type="InterPro" id="IPR023408">
    <property type="entry name" value="MscS_beta-dom_sf"/>
</dbReference>
<evidence type="ECO:0000256" key="5">
    <source>
        <dbReference type="SAM" id="MobiDB-lite"/>
    </source>
</evidence>
<protein>
    <submittedName>
        <fullName evidence="9">Mechanosensitive ion channel</fullName>
    </submittedName>
</protein>